<dbReference type="EMBL" id="CP014845">
    <property type="protein sequence ID" value="AMR81662.1"/>
    <property type="molecule type" value="Genomic_DNA"/>
</dbReference>
<gene>
    <name evidence="2" type="ORF">A2G96_28245</name>
</gene>
<organism evidence="2 3">
    <name type="scientific">Cupriavidus nantongensis</name>
    <dbReference type="NCBI Taxonomy" id="1796606"/>
    <lineage>
        <taxon>Bacteria</taxon>
        <taxon>Pseudomonadati</taxon>
        <taxon>Pseudomonadota</taxon>
        <taxon>Betaproteobacteria</taxon>
        <taxon>Burkholderiales</taxon>
        <taxon>Burkholderiaceae</taxon>
        <taxon>Cupriavidus</taxon>
    </lineage>
</organism>
<dbReference type="Pfam" id="PF01042">
    <property type="entry name" value="Ribonuc_L-PSP"/>
    <property type="match status" value="1"/>
</dbReference>
<dbReference type="STRING" id="1796606.A2G96_28245"/>
<reference evidence="2 3" key="1">
    <citation type="submission" date="2016-03" db="EMBL/GenBank/DDBJ databases">
        <title>Complete genome sequence of a novel chlorpyrifos degrading bacterium, Cupriavidus nantongensis sp. X1.</title>
        <authorList>
            <person name="Fang L."/>
        </authorList>
    </citation>
    <scope>NUCLEOTIDE SEQUENCE [LARGE SCALE GENOMIC DNA]</scope>
    <source>
        <strain evidence="2 3">X1</strain>
    </source>
</reference>
<dbReference type="PANTHER" id="PTHR11803:SF58">
    <property type="entry name" value="PROTEIN HMF1-RELATED"/>
    <property type="match status" value="1"/>
</dbReference>
<protein>
    <recommendedName>
        <fullName evidence="4">Enamine deaminase RidA</fullName>
    </recommendedName>
</protein>
<dbReference type="InterPro" id="IPR006175">
    <property type="entry name" value="YjgF/YER057c/UK114"/>
</dbReference>
<dbReference type="Gene3D" id="3.30.1330.40">
    <property type="entry name" value="RutC-like"/>
    <property type="match status" value="1"/>
</dbReference>
<dbReference type="Proteomes" id="UP000075238">
    <property type="component" value="Chromosome 2"/>
</dbReference>
<dbReference type="RefSeq" id="WP_062803455.1">
    <property type="nucleotide sequence ID" value="NZ_CP014845.1"/>
</dbReference>
<dbReference type="CDD" id="cd00448">
    <property type="entry name" value="YjgF_YER057c_UK114_family"/>
    <property type="match status" value="1"/>
</dbReference>
<proteinExistence type="inferred from homology"/>
<evidence type="ECO:0000256" key="1">
    <source>
        <dbReference type="ARBA" id="ARBA00010552"/>
    </source>
</evidence>
<accession>A0A142JUA0</accession>
<dbReference type="KEGG" id="cnan:A2G96_28245"/>
<evidence type="ECO:0008006" key="4">
    <source>
        <dbReference type="Google" id="ProtNLM"/>
    </source>
</evidence>
<dbReference type="GO" id="GO:0019239">
    <property type="term" value="F:deaminase activity"/>
    <property type="evidence" value="ECO:0007669"/>
    <property type="project" value="TreeGrafter"/>
</dbReference>
<dbReference type="InterPro" id="IPR035959">
    <property type="entry name" value="RutC-like_sf"/>
</dbReference>
<evidence type="ECO:0000313" key="3">
    <source>
        <dbReference type="Proteomes" id="UP000075238"/>
    </source>
</evidence>
<evidence type="ECO:0000313" key="2">
    <source>
        <dbReference type="EMBL" id="AMR81662.1"/>
    </source>
</evidence>
<dbReference type="SUPFAM" id="SSF55298">
    <property type="entry name" value="YjgF-like"/>
    <property type="match status" value="1"/>
</dbReference>
<dbReference type="PANTHER" id="PTHR11803">
    <property type="entry name" value="2-IMINOBUTANOATE/2-IMINOPROPANOATE DEAMINASE RIDA"/>
    <property type="match status" value="1"/>
</dbReference>
<dbReference type="GO" id="GO:0005829">
    <property type="term" value="C:cytosol"/>
    <property type="evidence" value="ECO:0007669"/>
    <property type="project" value="TreeGrafter"/>
</dbReference>
<dbReference type="AlphaFoldDB" id="A0A142JUA0"/>
<keyword evidence="3" id="KW-1185">Reference proteome</keyword>
<sequence>MGNRVRRISPRGLPQLDSVISHALIVEPTGLVYTSGQLSWDESGALVEGTMIEQLRRAYANIDLLLQAAGSSREKIVNEVIYLVDYSPDTAGELVAALASERPPGSVPPTSTVVGVQTLFAPGFLVEVQVVATT</sequence>
<comment type="similarity">
    <text evidence="1">Belongs to the RutC family.</text>
</comment>
<name>A0A142JUA0_9BURK</name>
<dbReference type="OrthoDB" id="9803101at2"/>